<protein>
    <submittedName>
        <fullName evidence="1">Uncharacterized protein</fullName>
    </submittedName>
</protein>
<gene>
    <name evidence="1" type="ORF">RCOM_1213610</name>
</gene>
<reference evidence="2" key="1">
    <citation type="journal article" date="2010" name="Nat. Biotechnol.">
        <title>Draft genome sequence of the oilseed species Ricinus communis.</title>
        <authorList>
            <person name="Chan A.P."/>
            <person name="Crabtree J."/>
            <person name="Zhao Q."/>
            <person name="Lorenzi H."/>
            <person name="Orvis J."/>
            <person name="Puiu D."/>
            <person name="Melake-Berhan A."/>
            <person name="Jones K.M."/>
            <person name="Redman J."/>
            <person name="Chen G."/>
            <person name="Cahoon E.B."/>
            <person name="Gedil M."/>
            <person name="Stanke M."/>
            <person name="Haas B.J."/>
            <person name="Wortman J.R."/>
            <person name="Fraser-Liggett C.M."/>
            <person name="Ravel J."/>
            <person name="Rabinowicz P.D."/>
        </authorList>
    </citation>
    <scope>NUCLEOTIDE SEQUENCE [LARGE SCALE GENOMIC DNA]</scope>
    <source>
        <strain evidence="2">cv. Hale</strain>
    </source>
</reference>
<evidence type="ECO:0000313" key="1">
    <source>
        <dbReference type="EMBL" id="EEF37817.1"/>
    </source>
</evidence>
<accession>B9SF40</accession>
<organism evidence="1 2">
    <name type="scientific">Ricinus communis</name>
    <name type="common">Castor bean</name>
    <dbReference type="NCBI Taxonomy" id="3988"/>
    <lineage>
        <taxon>Eukaryota</taxon>
        <taxon>Viridiplantae</taxon>
        <taxon>Streptophyta</taxon>
        <taxon>Embryophyta</taxon>
        <taxon>Tracheophyta</taxon>
        <taxon>Spermatophyta</taxon>
        <taxon>Magnoliopsida</taxon>
        <taxon>eudicotyledons</taxon>
        <taxon>Gunneridae</taxon>
        <taxon>Pentapetalae</taxon>
        <taxon>rosids</taxon>
        <taxon>fabids</taxon>
        <taxon>Malpighiales</taxon>
        <taxon>Euphorbiaceae</taxon>
        <taxon>Acalyphoideae</taxon>
        <taxon>Acalypheae</taxon>
        <taxon>Ricinus</taxon>
    </lineage>
</organism>
<dbReference type="InParanoid" id="B9SF40"/>
<evidence type="ECO:0000313" key="2">
    <source>
        <dbReference type="Proteomes" id="UP000008311"/>
    </source>
</evidence>
<dbReference type="AlphaFoldDB" id="B9SF40"/>
<dbReference type="Proteomes" id="UP000008311">
    <property type="component" value="Unassembled WGS sequence"/>
</dbReference>
<proteinExistence type="predicted"/>
<dbReference type="EMBL" id="EQ973941">
    <property type="protein sequence ID" value="EEF37817.1"/>
    <property type="molecule type" value="Genomic_DNA"/>
</dbReference>
<name>B9SF40_RICCO</name>
<keyword evidence="2" id="KW-1185">Reference proteome</keyword>
<sequence length="95" mass="10815">MLAAAILLVRQKQSRPIIMSCWQKQSRPDIISFLYFIATDMRCPNYGQMVLPLAVWASYDSTDLSDDCCGECKFLLPFGGGEEDDREFLKGRVRS</sequence>